<name>A0A377NIV1_9GAMM</name>
<protein>
    <submittedName>
        <fullName evidence="1">Surface antigen</fullName>
    </submittedName>
</protein>
<proteinExistence type="predicted"/>
<dbReference type="Gene3D" id="2.40.160.50">
    <property type="entry name" value="membrane protein fhac: a member of the omp85/tpsb transporter family"/>
    <property type="match status" value="1"/>
</dbReference>
<dbReference type="AlphaFoldDB" id="A0A377NIV1"/>
<sequence length="143" mass="16405">MQGGFKREDLNDTKSDSSTVNLARYWDLSSGWQRAVNLRWSLDHFTQGNVTNTTMLIYPGVSANRTRQRGGLMPTWGDSQRYSLDVSDTTWGSDVDFAVVQAQNVWIRTLAEKNRFVVRGNLGWIETKRLRARAAIPALLRRW</sequence>
<dbReference type="EMBL" id="UGGO01000001">
    <property type="protein sequence ID" value="STQ46702.1"/>
    <property type="molecule type" value="Genomic_DNA"/>
</dbReference>
<organism evidence="1 2">
    <name type="scientific">Ewingella americana</name>
    <dbReference type="NCBI Taxonomy" id="41202"/>
    <lineage>
        <taxon>Bacteria</taxon>
        <taxon>Pseudomonadati</taxon>
        <taxon>Pseudomonadota</taxon>
        <taxon>Gammaproteobacteria</taxon>
        <taxon>Enterobacterales</taxon>
        <taxon>Yersiniaceae</taxon>
        <taxon>Ewingella</taxon>
    </lineage>
</organism>
<accession>A0A377NIV1</accession>
<gene>
    <name evidence="1" type="ORF">NCTC12157_04492</name>
</gene>
<evidence type="ECO:0000313" key="2">
    <source>
        <dbReference type="Proteomes" id="UP000254304"/>
    </source>
</evidence>
<reference evidence="1 2" key="1">
    <citation type="submission" date="2018-06" db="EMBL/GenBank/DDBJ databases">
        <authorList>
            <consortium name="Pathogen Informatics"/>
            <person name="Doyle S."/>
        </authorList>
    </citation>
    <scope>NUCLEOTIDE SEQUENCE [LARGE SCALE GENOMIC DNA]</scope>
    <source>
        <strain evidence="1 2">NCTC12157</strain>
    </source>
</reference>
<dbReference type="Proteomes" id="UP000254304">
    <property type="component" value="Unassembled WGS sequence"/>
</dbReference>
<evidence type="ECO:0000313" key="1">
    <source>
        <dbReference type="EMBL" id="STQ46702.1"/>
    </source>
</evidence>